<dbReference type="Proteomes" id="UP001596405">
    <property type="component" value="Unassembled WGS sequence"/>
</dbReference>
<gene>
    <name evidence="1" type="ORF">ACFQHR_18220</name>
</gene>
<comment type="caution">
    <text evidence="1">The sequence shown here is derived from an EMBL/GenBank/DDBJ whole genome shotgun (WGS) entry which is preliminary data.</text>
</comment>
<sequence>MKIQLTKTLVYDTELGLGEQEAAVQDYLNEIAFDYNNAVEAESVFEGTGEAGKPKRYSKLVHLVKGDTASIKTVVFWVYENEYGTKYAWSGTHSLYLEFIGNV</sequence>
<evidence type="ECO:0000313" key="2">
    <source>
        <dbReference type="Proteomes" id="UP001596405"/>
    </source>
</evidence>
<name>A0ABW2DSZ6_9BACT</name>
<dbReference type="RefSeq" id="WP_066621159.1">
    <property type="nucleotide sequence ID" value="NZ_JBHSYQ010000016.1"/>
</dbReference>
<keyword evidence="2" id="KW-1185">Reference proteome</keyword>
<reference evidence="2" key="1">
    <citation type="journal article" date="2019" name="Int. J. Syst. Evol. Microbiol.">
        <title>The Global Catalogue of Microorganisms (GCM) 10K type strain sequencing project: providing services to taxonomists for standard genome sequencing and annotation.</title>
        <authorList>
            <consortium name="The Broad Institute Genomics Platform"/>
            <consortium name="The Broad Institute Genome Sequencing Center for Infectious Disease"/>
            <person name="Wu L."/>
            <person name="Ma J."/>
        </authorList>
    </citation>
    <scope>NUCLEOTIDE SEQUENCE [LARGE SCALE GENOMIC DNA]</scope>
    <source>
        <strain evidence="2">CGMCC 4.7393</strain>
    </source>
</reference>
<protein>
    <submittedName>
        <fullName evidence="1">Uncharacterized protein</fullName>
    </submittedName>
</protein>
<proteinExistence type="predicted"/>
<accession>A0ABW2DSZ6</accession>
<organism evidence="1 2">
    <name type="scientific">Rufibacter roseus</name>
    <dbReference type="NCBI Taxonomy" id="1567108"/>
    <lineage>
        <taxon>Bacteria</taxon>
        <taxon>Pseudomonadati</taxon>
        <taxon>Bacteroidota</taxon>
        <taxon>Cytophagia</taxon>
        <taxon>Cytophagales</taxon>
        <taxon>Hymenobacteraceae</taxon>
        <taxon>Rufibacter</taxon>
    </lineage>
</organism>
<dbReference type="EMBL" id="JBHSYQ010000016">
    <property type="protein sequence ID" value="MFC6999578.1"/>
    <property type="molecule type" value="Genomic_DNA"/>
</dbReference>
<evidence type="ECO:0000313" key="1">
    <source>
        <dbReference type="EMBL" id="MFC6999578.1"/>
    </source>
</evidence>